<evidence type="ECO:0000256" key="3">
    <source>
        <dbReference type="ARBA" id="ARBA00022963"/>
    </source>
</evidence>
<dbReference type="EMBL" id="JACBKZ010000006">
    <property type="protein sequence ID" value="KAF5947281.1"/>
    <property type="molecule type" value="Genomic_DNA"/>
</dbReference>
<sequence>RFLSIPTLGTNTVHCYDGHQLTVRSVKTCPGTGLKLEASSRAYVLSSQPLCLTSRFHVRSSLGCFWGSLVGPHGPNNTVQSDLEPEATSPTHLPKYAGHLPMYAGHLVLGLRSPFAEAQKVPAIYVLGDSLVDVGNNNHLKLSLAKADFPHNGIDFPGQKSTGRFCNGKNSADFFAEKVGLPTSPPYLSLVSNKSGSNAFPITGVSFASGGAGIFNGTDQRYRQSIPLTKQVEYYSTVYEDLVQQLGSATALDHLSKSLFAVVIGSNDILGYFKSGSDLPKKIIQQQYVDLMVMTLKDVLKRMHNFGSRKFVVAGIGAVGCCPSQRNQNKTSEECNEKANYWSVRYNEGLKLMLQGLKSELNDMDYSFVDTYTIFSSFIQSPSTYGFTEVQSACCGLGNLRAQVPCVPVAKYCSNRSDHVFWDLYHPTEAAAHLFVNAVFDGSQQFAMPMNVNQLIAA</sequence>
<dbReference type="AlphaFoldDB" id="A0A7J7H4Z1"/>
<name>A0A7J7H4Z1_CAMSI</name>
<accession>A0A7J7H4Z1</accession>
<dbReference type="PANTHER" id="PTHR45648">
    <property type="entry name" value="GDSL LIPASE/ACYLHYDROLASE FAMILY PROTEIN (AFU_ORTHOLOGUE AFUA_4G14700)"/>
    <property type="match status" value="1"/>
</dbReference>
<dbReference type="InterPro" id="IPR001087">
    <property type="entry name" value="GDSL"/>
</dbReference>
<keyword evidence="5" id="KW-1185">Reference proteome</keyword>
<dbReference type="InterPro" id="IPR051058">
    <property type="entry name" value="GDSL_Est/Lipase"/>
</dbReference>
<evidence type="ECO:0008006" key="6">
    <source>
        <dbReference type="Google" id="ProtNLM"/>
    </source>
</evidence>
<keyword evidence="3" id="KW-0442">Lipid degradation</keyword>
<dbReference type="InterPro" id="IPR035669">
    <property type="entry name" value="SGNH_plant_lipase-like"/>
</dbReference>
<keyword evidence="2" id="KW-0378">Hydrolase</keyword>
<dbReference type="GO" id="GO:0016042">
    <property type="term" value="P:lipid catabolic process"/>
    <property type="evidence" value="ECO:0007669"/>
    <property type="project" value="UniProtKB-KW"/>
</dbReference>
<comment type="caution">
    <text evidence="4">The sequence shown here is derived from an EMBL/GenBank/DDBJ whole genome shotgun (WGS) entry which is preliminary data.</text>
</comment>
<reference evidence="5" key="1">
    <citation type="journal article" date="2020" name="Nat. Commun.">
        <title>Genome assembly of wild tea tree DASZ reveals pedigree and selection history of tea varieties.</title>
        <authorList>
            <person name="Zhang W."/>
            <person name="Zhang Y."/>
            <person name="Qiu H."/>
            <person name="Guo Y."/>
            <person name="Wan H."/>
            <person name="Zhang X."/>
            <person name="Scossa F."/>
            <person name="Alseekh S."/>
            <person name="Zhang Q."/>
            <person name="Wang P."/>
            <person name="Xu L."/>
            <person name="Schmidt M.H."/>
            <person name="Jia X."/>
            <person name="Li D."/>
            <person name="Zhu A."/>
            <person name="Guo F."/>
            <person name="Chen W."/>
            <person name="Ni D."/>
            <person name="Usadel B."/>
            <person name="Fernie A.R."/>
            <person name="Wen W."/>
        </authorList>
    </citation>
    <scope>NUCLEOTIDE SEQUENCE [LARGE SCALE GENOMIC DNA]</scope>
    <source>
        <strain evidence="5">cv. G240</strain>
    </source>
</reference>
<dbReference type="Proteomes" id="UP000593564">
    <property type="component" value="Unassembled WGS sequence"/>
</dbReference>
<dbReference type="PANTHER" id="PTHR45648:SF106">
    <property type="entry name" value="ANTHER-SPECIFIC PROLINE-RICH PROTEIN APG"/>
    <property type="match status" value="1"/>
</dbReference>
<comment type="similarity">
    <text evidence="1">Belongs to the 'GDSL' lipolytic enzyme family.</text>
</comment>
<dbReference type="Pfam" id="PF00657">
    <property type="entry name" value="Lipase_GDSL"/>
    <property type="match status" value="1"/>
</dbReference>
<organism evidence="4 5">
    <name type="scientific">Camellia sinensis</name>
    <name type="common">Tea plant</name>
    <name type="synonym">Thea sinensis</name>
    <dbReference type="NCBI Taxonomy" id="4442"/>
    <lineage>
        <taxon>Eukaryota</taxon>
        <taxon>Viridiplantae</taxon>
        <taxon>Streptophyta</taxon>
        <taxon>Embryophyta</taxon>
        <taxon>Tracheophyta</taxon>
        <taxon>Spermatophyta</taxon>
        <taxon>Magnoliopsida</taxon>
        <taxon>eudicotyledons</taxon>
        <taxon>Gunneridae</taxon>
        <taxon>Pentapetalae</taxon>
        <taxon>asterids</taxon>
        <taxon>Ericales</taxon>
        <taxon>Theaceae</taxon>
        <taxon>Camellia</taxon>
    </lineage>
</organism>
<dbReference type="GO" id="GO:0016788">
    <property type="term" value="F:hydrolase activity, acting on ester bonds"/>
    <property type="evidence" value="ECO:0007669"/>
    <property type="project" value="InterPro"/>
</dbReference>
<gene>
    <name evidence="4" type="ORF">HYC85_013238</name>
</gene>
<protein>
    <recommendedName>
        <fullName evidence="6">GDSL esterase/lipase</fullName>
    </recommendedName>
</protein>
<reference evidence="4 5" key="2">
    <citation type="submission" date="2020-07" db="EMBL/GenBank/DDBJ databases">
        <title>Genome assembly of wild tea tree DASZ reveals pedigree and selection history of tea varieties.</title>
        <authorList>
            <person name="Zhang W."/>
        </authorList>
    </citation>
    <scope>NUCLEOTIDE SEQUENCE [LARGE SCALE GENOMIC DNA]</scope>
    <source>
        <strain evidence="5">cv. G240</strain>
        <tissue evidence="4">Leaf</tissue>
    </source>
</reference>
<proteinExistence type="inferred from homology"/>
<evidence type="ECO:0000256" key="2">
    <source>
        <dbReference type="ARBA" id="ARBA00022801"/>
    </source>
</evidence>
<evidence type="ECO:0000313" key="5">
    <source>
        <dbReference type="Proteomes" id="UP000593564"/>
    </source>
</evidence>
<dbReference type="Gene3D" id="3.40.50.1110">
    <property type="entry name" value="SGNH hydrolase"/>
    <property type="match status" value="1"/>
</dbReference>
<keyword evidence="3" id="KW-0443">Lipid metabolism</keyword>
<dbReference type="SUPFAM" id="SSF52266">
    <property type="entry name" value="SGNH hydrolase"/>
    <property type="match status" value="1"/>
</dbReference>
<dbReference type="CDD" id="cd01837">
    <property type="entry name" value="SGNH_plant_lipase_like"/>
    <property type="match status" value="1"/>
</dbReference>
<evidence type="ECO:0000313" key="4">
    <source>
        <dbReference type="EMBL" id="KAF5947281.1"/>
    </source>
</evidence>
<feature type="non-terminal residue" evidence="4">
    <location>
        <position position="1"/>
    </location>
</feature>
<dbReference type="InterPro" id="IPR036514">
    <property type="entry name" value="SGNH_hydro_sf"/>
</dbReference>
<evidence type="ECO:0000256" key="1">
    <source>
        <dbReference type="ARBA" id="ARBA00008668"/>
    </source>
</evidence>